<dbReference type="EC" id="3.1.1.13" evidence="9"/>
<dbReference type="AlphaFoldDB" id="A0A0K8REK9"/>
<accession>A0A0K8REK9</accession>
<dbReference type="PANTHER" id="PTHR13390">
    <property type="entry name" value="LIPASE"/>
    <property type="match status" value="1"/>
</dbReference>
<keyword evidence="7" id="KW-0256">Endoplasmic reticulum</keyword>
<evidence type="ECO:0000256" key="5">
    <source>
        <dbReference type="ARBA" id="ARBA00022677"/>
    </source>
</evidence>
<keyword evidence="6" id="KW-0378">Hydrolase</keyword>
<keyword evidence="11" id="KW-1133">Transmembrane helix</keyword>
<dbReference type="EMBL" id="GADI01004292">
    <property type="protein sequence ID" value="JAA69516.1"/>
    <property type="molecule type" value="mRNA"/>
</dbReference>
<dbReference type="InterPro" id="IPR019363">
    <property type="entry name" value="LDAH"/>
</dbReference>
<comment type="subcellular location">
    <subcellularLocation>
        <location evidence="1">Endoplasmic reticulum</location>
    </subcellularLocation>
    <subcellularLocation>
        <location evidence="2">Lipid droplet</location>
    </subcellularLocation>
</comment>
<dbReference type="SUPFAM" id="SSF53474">
    <property type="entry name" value="alpha/beta-Hydrolases"/>
    <property type="match status" value="1"/>
</dbReference>
<dbReference type="Gene3D" id="3.40.50.1820">
    <property type="entry name" value="alpha/beta hydrolase"/>
    <property type="match status" value="1"/>
</dbReference>
<keyword evidence="11" id="KW-0812">Transmembrane</keyword>
<evidence type="ECO:0000256" key="1">
    <source>
        <dbReference type="ARBA" id="ARBA00004240"/>
    </source>
</evidence>
<evidence type="ECO:0000256" key="8">
    <source>
        <dbReference type="ARBA" id="ARBA00031924"/>
    </source>
</evidence>
<comment type="catalytic activity">
    <reaction evidence="10">
        <text>a cholesterol ester + H2O = cholesterol + a fatty acid + H(+)</text>
        <dbReference type="Rhea" id="RHEA:36403"/>
        <dbReference type="ChEBI" id="CHEBI:15377"/>
        <dbReference type="ChEBI" id="CHEBI:15378"/>
        <dbReference type="ChEBI" id="CHEBI:16113"/>
        <dbReference type="ChEBI" id="CHEBI:17002"/>
        <dbReference type="ChEBI" id="CHEBI:28868"/>
        <dbReference type="EC" id="3.1.1.13"/>
    </reaction>
    <physiologicalReaction direction="left-to-right" evidence="10">
        <dbReference type="Rhea" id="RHEA:36404"/>
    </physiologicalReaction>
</comment>
<evidence type="ECO:0000256" key="11">
    <source>
        <dbReference type="SAM" id="Phobius"/>
    </source>
</evidence>
<evidence type="ECO:0000256" key="3">
    <source>
        <dbReference type="ARBA" id="ARBA00008300"/>
    </source>
</evidence>
<evidence type="ECO:0000256" key="10">
    <source>
        <dbReference type="ARBA" id="ARBA00049527"/>
    </source>
</evidence>
<dbReference type="GO" id="GO:0004771">
    <property type="term" value="F:sterol ester esterase activity"/>
    <property type="evidence" value="ECO:0007669"/>
    <property type="project" value="UniProtKB-EC"/>
</dbReference>
<name>A0A0K8REK9_IXORI</name>
<evidence type="ECO:0000313" key="12">
    <source>
        <dbReference type="EMBL" id="JAA69516.1"/>
    </source>
</evidence>
<dbReference type="PANTHER" id="PTHR13390:SF0">
    <property type="entry name" value="LIPID DROPLET-ASSOCIATED HYDROLASE"/>
    <property type="match status" value="1"/>
</dbReference>
<proteinExistence type="evidence at transcript level"/>
<feature type="transmembrane region" description="Helical" evidence="11">
    <location>
        <begin position="168"/>
        <end position="190"/>
    </location>
</feature>
<dbReference type="Pfam" id="PF10230">
    <property type="entry name" value="LIDHydrolase"/>
    <property type="match status" value="1"/>
</dbReference>
<protein>
    <recommendedName>
        <fullName evidence="4">Lipid droplet-associated hydrolase</fullName>
        <ecNumber evidence="9">3.1.1.13</ecNumber>
    </recommendedName>
    <alternativeName>
        <fullName evidence="8">Lipid droplet-associated serine hydrolase</fullName>
    </alternativeName>
</protein>
<dbReference type="InterPro" id="IPR029058">
    <property type="entry name" value="AB_hydrolase_fold"/>
</dbReference>
<sequence length="316" mass="36249">MEAGQVATKSKAHYDYIIVNDVPTKLLTIGKTSISARSQEPLFIFFPGNPGIIEYYEEFLQEIYDNFEGKLHVCGLAHAGHDVLPRNLRAPPPNENWHLYGLQGQVAHKVDFVKTHISNDRPVFLAGHSIGAYMVLQMLKQRKELNVKRSFLLFPVFERLAQTPNAKALVLSSLLLKLATWLLVALLFVLPEFVKAALIEWHFKDIQPSMRNRIKKATLTLFTPAIFKLMVNMAEDELDQVKQRDEGTIRDNLKRLTFYYGSEDNWCPIEYFRDMRRAFPDADLNLCEHNLKHAFTLHSTCEMSAFVSGRVKDSLP</sequence>
<dbReference type="GO" id="GO:0005811">
    <property type="term" value="C:lipid droplet"/>
    <property type="evidence" value="ECO:0007669"/>
    <property type="project" value="UniProtKB-SubCell"/>
</dbReference>
<organism evidence="12">
    <name type="scientific">Ixodes ricinus</name>
    <name type="common">Common tick</name>
    <name type="synonym">Acarus ricinus</name>
    <dbReference type="NCBI Taxonomy" id="34613"/>
    <lineage>
        <taxon>Eukaryota</taxon>
        <taxon>Metazoa</taxon>
        <taxon>Ecdysozoa</taxon>
        <taxon>Arthropoda</taxon>
        <taxon>Chelicerata</taxon>
        <taxon>Arachnida</taxon>
        <taxon>Acari</taxon>
        <taxon>Parasitiformes</taxon>
        <taxon>Ixodida</taxon>
        <taxon>Ixodoidea</taxon>
        <taxon>Ixodidae</taxon>
        <taxon>Ixodinae</taxon>
        <taxon>Ixodes</taxon>
    </lineage>
</organism>
<evidence type="ECO:0000256" key="6">
    <source>
        <dbReference type="ARBA" id="ARBA00022801"/>
    </source>
</evidence>
<dbReference type="GO" id="GO:0005783">
    <property type="term" value="C:endoplasmic reticulum"/>
    <property type="evidence" value="ECO:0007669"/>
    <property type="project" value="UniProtKB-SubCell"/>
</dbReference>
<comment type="similarity">
    <text evidence="3">Belongs to the AB hydrolase superfamily. LDAH family.</text>
</comment>
<dbReference type="GO" id="GO:0019915">
    <property type="term" value="P:lipid storage"/>
    <property type="evidence" value="ECO:0007669"/>
    <property type="project" value="InterPro"/>
</dbReference>
<evidence type="ECO:0000256" key="9">
    <source>
        <dbReference type="ARBA" id="ARBA00039150"/>
    </source>
</evidence>
<evidence type="ECO:0000256" key="7">
    <source>
        <dbReference type="ARBA" id="ARBA00022824"/>
    </source>
</evidence>
<dbReference type="FunFam" id="3.40.50.1820:FF:000068">
    <property type="entry name" value="Lipid droplet associated hydrolase"/>
    <property type="match status" value="1"/>
</dbReference>
<keyword evidence="5" id="KW-0551">Lipid droplet</keyword>
<reference evidence="12" key="1">
    <citation type="submission" date="2012-12" db="EMBL/GenBank/DDBJ databases">
        <title>Identification and characterization of a phenylalanine ammonia-lyase gene family in Isatis indigotica Fort.</title>
        <authorList>
            <person name="Liu Q."/>
            <person name="Chen J."/>
            <person name="Zhou X."/>
            <person name="Di P."/>
            <person name="Xiao Y."/>
            <person name="Xuan H."/>
            <person name="Zhang L."/>
            <person name="Chen W."/>
        </authorList>
    </citation>
    <scope>NUCLEOTIDE SEQUENCE</scope>
    <source>
        <tissue evidence="12">Salivary gland</tissue>
    </source>
</reference>
<keyword evidence="11" id="KW-0472">Membrane</keyword>
<evidence type="ECO:0000256" key="2">
    <source>
        <dbReference type="ARBA" id="ARBA00004502"/>
    </source>
</evidence>
<dbReference type="GO" id="GO:0034389">
    <property type="term" value="P:lipid droplet organization"/>
    <property type="evidence" value="ECO:0007669"/>
    <property type="project" value="UniProtKB-ARBA"/>
</dbReference>
<evidence type="ECO:0000256" key="4">
    <source>
        <dbReference type="ARBA" id="ARBA00019242"/>
    </source>
</evidence>